<dbReference type="AlphaFoldDB" id="A0A1E1KLI1"/>
<name>A0A1E1KLI1_9HELO</name>
<organism evidence="1 2">
    <name type="scientific">Rhynchosporium agropyri</name>
    <dbReference type="NCBI Taxonomy" id="914238"/>
    <lineage>
        <taxon>Eukaryota</taxon>
        <taxon>Fungi</taxon>
        <taxon>Dikarya</taxon>
        <taxon>Ascomycota</taxon>
        <taxon>Pezizomycotina</taxon>
        <taxon>Leotiomycetes</taxon>
        <taxon>Helotiales</taxon>
        <taxon>Ploettnerulaceae</taxon>
        <taxon>Rhynchosporium</taxon>
    </lineage>
</organism>
<sequence>MGKFQSLALRCLQQVSYYALLFLQYENYRAVGGMDEVKAMSGYYIPINGHHESYTT</sequence>
<evidence type="ECO:0000313" key="2">
    <source>
        <dbReference type="Proteomes" id="UP000178912"/>
    </source>
</evidence>
<protein>
    <submittedName>
        <fullName evidence="1">Uncharacterized protein</fullName>
    </submittedName>
</protein>
<keyword evidence="2" id="KW-1185">Reference proteome</keyword>
<dbReference type="Proteomes" id="UP000178912">
    <property type="component" value="Unassembled WGS sequence"/>
</dbReference>
<reference evidence="2" key="1">
    <citation type="submission" date="2016-03" db="EMBL/GenBank/DDBJ databases">
        <authorList>
            <person name="Guldener U."/>
        </authorList>
    </citation>
    <scope>NUCLEOTIDE SEQUENCE [LARGE SCALE GENOMIC DNA]</scope>
    <source>
        <strain evidence="2">04CH-RAC-A.6.1</strain>
    </source>
</reference>
<evidence type="ECO:0000313" key="1">
    <source>
        <dbReference type="EMBL" id="CZS98876.1"/>
    </source>
</evidence>
<dbReference type="EMBL" id="FJUX01000038">
    <property type="protein sequence ID" value="CZS98876.1"/>
    <property type="molecule type" value="Genomic_DNA"/>
</dbReference>
<gene>
    <name evidence="1" type="ORF">RAG0_07445</name>
</gene>
<accession>A0A1E1KLI1</accession>
<proteinExistence type="predicted"/>